<dbReference type="Proteomes" id="UP000008177">
    <property type="component" value="Unplaced contigs"/>
</dbReference>
<dbReference type="InParanoid" id="G2XWS1"/>
<reference evidence="2" key="1">
    <citation type="journal article" date="2011" name="PLoS Genet.">
        <title>Genomic analysis of the necrotrophic fungal pathogens Sclerotinia sclerotiorum and Botrytis cinerea.</title>
        <authorList>
            <person name="Amselem J."/>
            <person name="Cuomo C.A."/>
            <person name="van Kan J.A."/>
            <person name="Viaud M."/>
            <person name="Benito E.P."/>
            <person name="Couloux A."/>
            <person name="Coutinho P.M."/>
            <person name="de Vries R.P."/>
            <person name="Dyer P.S."/>
            <person name="Fillinger S."/>
            <person name="Fournier E."/>
            <person name="Gout L."/>
            <person name="Hahn M."/>
            <person name="Kohn L."/>
            <person name="Lapalu N."/>
            <person name="Plummer K.M."/>
            <person name="Pradier J.M."/>
            <person name="Quevillon E."/>
            <person name="Sharon A."/>
            <person name="Simon A."/>
            <person name="ten Have A."/>
            <person name="Tudzynski B."/>
            <person name="Tudzynski P."/>
            <person name="Wincker P."/>
            <person name="Andrew M."/>
            <person name="Anthouard V."/>
            <person name="Beever R.E."/>
            <person name="Beffa R."/>
            <person name="Benoit I."/>
            <person name="Bouzid O."/>
            <person name="Brault B."/>
            <person name="Chen Z."/>
            <person name="Choquer M."/>
            <person name="Collemare J."/>
            <person name="Cotton P."/>
            <person name="Danchin E.G."/>
            <person name="Da Silva C."/>
            <person name="Gautier A."/>
            <person name="Giraud C."/>
            <person name="Giraud T."/>
            <person name="Gonzalez C."/>
            <person name="Grossetete S."/>
            <person name="Guldener U."/>
            <person name="Henrissat B."/>
            <person name="Howlett B.J."/>
            <person name="Kodira C."/>
            <person name="Kretschmer M."/>
            <person name="Lappartient A."/>
            <person name="Leroch M."/>
            <person name="Levis C."/>
            <person name="Mauceli E."/>
            <person name="Neuveglise C."/>
            <person name="Oeser B."/>
            <person name="Pearson M."/>
            <person name="Poulain J."/>
            <person name="Poussereau N."/>
            <person name="Quesneville H."/>
            <person name="Rascle C."/>
            <person name="Schumacher J."/>
            <person name="Segurens B."/>
            <person name="Sexton A."/>
            <person name="Silva E."/>
            <person name="Sirven C."/>
            <person name="Soanes D.M."/>
            <person name="Talbot N.J."/>
            <person name="Templeton M."/>
            <person name="Yandava C."/>
            <person name="Yarden O."/>
            <person name="Zeng Q."/>
            <person name="Rollins J.A."/>
            <person name="Lebrun M.H."/>
            <person name="Dickman M."/>
        </authorList>
    </citation>
    <scope>NUCLEOTIDE SEQUENCE [LARGE SCALE GENOMIC DNA]</scope>
    <source>
        <strain evidence="2">T4</strain>
    </source>
</reference>
<sequence>MCNSPAIAWEINSCIHESMQGSRECFFTHTTRTDKSSDSLDKLALRSVYLLVFSDNRFICKIRF</sequence>
<name>G2XWS1_BOTF4</name>
<organism evidence="1 2">
    <name type="scientific">Botryotinia fuckeliana (strain T4)</name>
    <name type="common">Noble rot fungus</name>
    <name type="synonym">Botrytis cinerea</name>
    <dbReference type="NCBI Taxonomy" id="999810"/>
    <lineage>
        <taxon>Eukaryota</taxon>
        <taxon>Fungi</taxon>
        <taxon>Dikarya</taxon>
        <taxon>Ascomycota</taxon>
        <taxon>Pezizomycotina</taxon>
        <taxon>Leotiomycetes</taxon>
        <taxon>Helotiales</taxon>
        <taxon>Sclerotiniaceae</taxon>
        <taxon>Botrytis</taxon>
    </lineage>
</organism>
<accession>G2XWS1</accession>
<dbReference type="EMBL" id="FQ790272">
    <property type="protein sequence ID" value="CCD44941.1"/>
    <property type="molecule type" value="Genomic_DNA"/>
</dbReference>
<dbReference type="HOGENOM" id="CLU_2867389_0_0_1"/>
<protein>
    <submittedName>
        <fullName evidence="1">Uncharacterized protein</fullName>
    </submittedName>
</protein>
<proteinExistence type="predicted"/>
<dbReference type="AlphaFoldDB" id="G2XWS1"/>
<evidence type="ECO:0000313" key="1">
    <source>
        <dbReference type="EMBL" id="CCD44941.1"/>
    </source>
</evidence>
<gene>
    <name evidence="1" type="ORF">BofuT4_uP052900.1</name>
</gene>
<evidence type="ECO:0000313" key="2">
    <source>
        <dbReference type="Proteomes" id="UP000008177"/>
    </source>
</evidence>